<dbReference type="RefSeq" id="WP_054970579.1">
    <property type="nucleotide sequence ID" value="NZ_LJCO01000079.1"/>
</dbReference>
<keyword evidence="2" id="KW-1185">Reference proteome</keyword>
<accession>A0A0P9CRS6</accession>
<dbReference type="AlphaFoldDB" id="A0A0P9CRS6"/>
<proteinExistence type="predicted"/>
<name>A0A0P9CRS6_9BACL</name>
<dbReference type="EMBL" id="LJCO01000079">
    <property type="protein sequence ID" value="KPV42227.1"/>
    <property type="molecule type" value="Genomic_DNA"/>
</dbReference>
<dbReference type="OrthoDB" id="9832152at2"/>
<dbReference type="Proteomes" id="UP000050482">
    <property type="component" value="Unassembled WGS sequence"/>
</dbReference>
<reference evidence="1 2" key="1">
    <citation type="submission" date="2015-09" db="EMBL/GenBank/DDBJ databases">
        <title>Draft genome sequence of Alicyclobacillus ferrooxydans DSM 22381.</title>
        <authorList>
            <person name="Hemp J."/>
        </authorList>
    </citation>
    <scope>NUCLEOTIDE SEQUENCE [LARGE SCALE GENOMIC DNA]</scope>
    <source>
        <strain evidence="1 2">TC-34</strain>
    </source>
</reference>
<gene>
    <name evidence="1" type="ORF">AN477_18050</name>
</gene>
<protein>
    <recommendedName>
        <fullName evidence="3">Tetratricopeptide repeat protein</fullName>
    </recommendedName>
</protein>
<comment type="caution">
    <text evidence="1">The sequence shown here is derived from an EMBL/GenBank/DDBJ whole genome shotgun (WGS) entry which is preliminary data.</text>
</comment>
<organism evidence="1 2">
    <name type="scientific">Alicyclobacillus ferrooxydans</name>
    <dbReference type="NCBI Taxonomy" id="471514"/>
    <lineage>
        <taxon>Bacteria</taxon>
        <taxon>Bacillati</taxon>
        <taxon>Bacillota</taxon>
        <taxon>Bacilli</taxon>
        <taxon>Bacillales</taxon>
        <taxon>Alicyclobacillaceae</taxon>
        <taxon>Alicyclobacillus</taxon>
    </lineage>
</organism>
<evidence type="ECO:0000313" key="2">
    <source>
        <dbReference type="Proteomes" id="UP000050482"/>
    </source>
</evidence>
<evidence type="ECO:0008006" key="3">
    <source>
        <dbReference type="Google" id="ProtNLM"/>
    </source>
</evidence>
<sequence length="457" mass="52351">MTTSTAVSIILAAFLLYRVLMRTRFRGILTRYIRKIRQSKITELKRKREFAQISALYRKRALRASRPYLKKNLLGLAALWDHDTQTAVGLLEQSAAGIVGTQNQRTVNNNLAIAYLQAGRYQDALELLNEQRRNGYVLIVPYVFALLTNRKRDEAKEFYAVHSLSDPMEAEGIRVLLSFDPTDPTTLDNVRELLDNQVFWLYEGVVRQLIQNWDLESFFARNERYEILLAQGKKLLAYLDTEPRLFSSPQLRWFRTIVSKIVPEIGTYRGCASLFGIIFGIERFVLELPMEPEWVAEAQSFWARLIYTFSRTVDLSANDLPIERARLRSLLPSDAVAVLGERHPRCELYVSKLTGVAIRVEQIYDARGIHSYVDLLAKPHAEALQEVLQPLARLLGPSPGTEMVLEPFIFNLVCYPERVAPSDVQEMLMQLPTHESRVLSDLGLNAEQVRELHSAIQ</sequence>
<dbReference type="PATRIC" id="fig|471514.4.peg.4521"/>
<evidence type="ECO:0000313" key="1">
    <source>
        <dbReference type="EMBL" id="KPV42227.1"/>
    </source>
</evidence>